<accession>A0A7C1J897</accession>
<dbReference type="Gene3D" id="1.10.10.2520">
    <property type="entry name" value="Cell wall hydrolase SleB, domain 1"/>
    <property type="match status" value="1"/>
</dbReference>
<dbReference type="EMBL" id="DSMV01000161">
    <property type="protein sequence ID" value="HDW51614.1"/>
    <property type="molecule type" value="Genomic_DNA"/>
</dbReference>
<dbReference type="GO" id="GO:0016787">
    <property type="term" value="F:hydrolase activity"/>
    <property type="evidence" value="ECO:0007669"/>
    <property type="project" value="InterPro"/>
</dbReference>
<organism evidence="2">
    <name type="scientific">Ammonifex degensii</name>
    <dbReference type="NCBI Taxonomy" id="42838"/>
    <lineage>
        <taxon>Bacteria</taxon>
        <taxon>Bacillati</taxon>
        <taxon>Bacillota</taxon>
        <taxon>Clostridia</taxon>
        <taxon>Thermoanaerobacterales</taxon>
        <taxon>Thermoanaerobacteraceae</taxon>
        <taxon>Ammonifex</taxon>
    </lineage>
</organism>
<name>A0A7C1J897_9THEO</name>
<evidence type="ECO:0000259" key="1">
    <source>
        <dbReference type="Pfam" id="PF07486"/>
    </source>
</evidence>
<sequence length="144" mass="15825">MLPGQVLRVTADKILPVNEEELRLIARVINAEARGESFIGKVAVGAVIVNRLRHPAFPKTVREVIFQCTNGIYEFTPVADGSINLEPDEDAFRAAELAVRGVDPTNGALFFYNPQTARDQWIRTLPVTVAIGNHVFAVNTVTNI</sequence>
<dbReference type="AlphaFoldDB" id="A0A7C1J897"/>
<comment type="caution">
    <text evidence="2">The sequence shown here is derived from an EMBL/GenBank/DDBJ whole genome shotgun (WGS) entry which is preliminary data.</text>
</comment>
<dbReference type="Gene3D" id="6.20.240.60">
    <property type="match status" value="1"/>
</dbReference>
<dbReference type="InterPro" id="IPR042047">
    <property type="entry name" value="SleB_dom1"/>
</dbReference>
<reference evidence="2" key="1">
    <citation type="journal article" date="2020" name="mSystems">
        <title>Genome- and Community-Level Interaction Insights into Carbon Utilization and Element Cycling Functions of Hydrothermarchaeota in Hydrothermal Sediment.</title>
        <authorList>
            <person name="Zhou Z."/>
            <person name="Liu Y."/>
            <person name="Xu W."/>
            <person name="Pan J."/>
            <person name="Luo Z.H."/>
            <person name="Li M."/>
        </authorList>
    </citation>
    <scope>NUCLEOTIDE SEQUENCE [LARGE SCALE GENOMIC DNA]</scope>
    <source>
        <strain evidence="2">SpSt-301</strain>
    </source>
</reference>
<evidence type="ECO:0000313" key="2">
    <source>
        <dbReference type="EMBL" id="HDW51614.1"/>
    </source>
</evidence>
<protein>
    <recommendedName>
        <fullName evidence="1">Cell wall hydrolase SleB domain-containing protein</fullName>
    </recommendedName>
</protein>
<dbReference type="Pfam" id="PF07486">
    <property type="entry name" value="Hydrolase_2"/>
    <property type="match status" value="1"/>
</dbReference>
<gene>
    <name evidence="2" type="ORF">ENQ35_02615</name>
</gene>
<dbReference type="InterPro" id="IPR011105">
    <property type="entry name" value="Cell_wall_hydrolase_SleB"/>
</dbReference>
<proteinExistence type="predicted"/>
<feature type="domain" description="Cell wall hydrolase SleB" evidence="1">
    <location>
        <begin position="35"/>
        <end position="137"/>
    </location>
</feature>